<evidence type="ECO:0000313" key="1">
    <source>
        <dbReference type="EMBL" id="KAE9532055.1"/>
    </source>
</evidence>
<protein>
    <submittedName>
        <fullName evidence="1">Uncharacterized protein</fullName>
    </submittedName>
</protein>
<name>A0A6G0TFV9_APHGL</name>
<reference evidence="1 2" key="1">
    <citation type="submission" date="2019-08" db="EMBL/GenBank/DDBJ databases">
        <title>The genome of the soybean aphid Biotype 1, its phylome, world population structure and adaptation to the North American continent.</title>
        <authorList>
            <person name="Giordano R."/>
            <person name="Donthu R.K."/>
            <person name="Hernandez A.G."/>
            <person name="Wright C.L."/>
            <person name="Zimin A.V."/>
        </authorList>
    </citation>
    <scope>NUCLEOTIDE SEQUENCE [LARGE SCALE GENOMIC DNA]</scope>
    <source>
        <tissue evidence="1">Whole aphids</tissue>
    </source>
</reference>
<organism evidence="1 2">
    <name type="scientific">Aphis glycines</name>
    <name type="common">Soybean aphid</name>
    <dbReference type="NCBI Taxonomy" id="307491"/>
    <lineage>
        <taxon>Eukaryota</taxon>
        <taxon>Metazoa</taxon>
        <taxon>Ecdysozoa</taxon>
        <taxon>Arthropoda</taxon>
        <taxon>Hexapoda</taxon>
        <taxon>Insecta</taxon>
        <taxon>Pterygota</taxon>
        <taxon>Neoptera</taxon>
        <taxon>Paraneoptera</taxon>
        <taxon>Hemiptera</taxon>
        <taxon>Sternorrhyncha</taxon>
        <taxon>Aphidomorpha</taxon>
        <taxon>Aphidoidea</taxon>
        <taxon>Aphididae</taxon>
        <taxon>Aphidini</taxon>
        <taxon>Aphis</taxon>
        <taxon>Aphis</taxon>
    </lineage>
</organism>
<dbReference type="Proteomes" id="UP000475862">
    <property type="component" value="Unassembled WGS sequence"/>
</dbReference>
<gene>
    <name evidence="1" type="ORF">AGLY_010257</name>
</gene>
<sequence length="422" mass="50751">MEHLTVSASYICNLKIFLIPQSLQTVQLTISNTIYTKHFSAFNKFSNHYYYDYIVIQKYYIINIYYNIIYLQYNIKIMFTILYNFNDFFWGGGRGKGRMHLNCKTKTNTKYYMPYFFSNNFKKKKKKKKKKKTTIKIHYNTNAYTNLKARKINCEYSHVMKNNTRLIRFVLEKKIINEYLCVDNNKKNLLKYYDLILQNVLYLQSLININYEIKFYLLSKGKLKNVYYKIIILIYKKFIELRVWFIALREIINVYGAENREIYVRNRIYYTESLFHYYYNYMLCCYIYRYLFDFFLYDLHNINVSDRNSRMSSQLKSKTIKEVNFDISEFLGILQILNKKILNTLNAKHLVTIKLMTYSPRLLEAHYLLQDKIDSNIIIMIEISQMLITQDVKLHYTSISCPGLCCLRAFGSNPFDPSGPKG</sequence>
<dbReference type="AlphaFoldDB" id="A0A6G0TFV9"/>
<accession>A0A6G0TFV9</accession>
<dbReference type="EMBL" id="VYZN01000040">
    <property type="protein sequence ID" value="KAE9532055.1"/>
    <property type="molecule type" value="Genomic_DNA"/>
</dbReference>
<proteinExistence type="predicted"/>
<evidence type="ECO:0000313" key="2">
    <source>
        <dbReference type="Proteomes" id="UP000475862"/>
    </source>
</evidence>
<comment type="caution">
    <text evidence="1">The sequence shown here is derived from an EMBL/GenBank/DDBJ whole genome shotgun (WGS) entry which is preliminary data.</text>
</comment>
<keyword evidence="2" id="KW-1185">Reference proteome</keyword>